<comment type="similarity">
    <text evidence="1">Belongs to the LysR transcriptional regulatory family.</text>
</comment>
<reference evidence="4" key="1">
    <citation type="submission" date="2018-02" db="EMBL/GenBank/DDBJ databases">
        <authorList>
            <person name="O'Hara-Hanley K."/>
            <person name="Soby S."/>
        </authorList>
    </citation>
    <scope>NUCLEOTIDE SEQUENCE [LARGE SCALE GENOMIC DNA]</scope>
    <source>
        <strain evidence="4">MWU14-2602</strain>
    </source>
</reference>
<dbReference type="Proteomes" id="UP000237082">
    <property type="component" value="Unassembled WGS sequence"/>
</dbReference>
<dbReference type="PANTHER" id="PTHR30537">
    <property type="entry name" value="HTH-TYPE TRANSCRIPTIONAL REGULATOR"/>
    <property type="match status" value="1"/>
</dbReference>
<protein>
    <recommendedName>
        <fullName evidence="2">LysR substrate-binding domain-containing protein</fullName>
    </recommendedName>
</protein>
<dbReference type="SUPFAM" id="SSF53850">
    <property type="entry name" value="Periplasmic binding protein-like II"/>
    <property type="match status" value="1"/>
</dbReference>
<dbReference type="InterPro" id="IPR005119">
    <property type="entry name" value="LysR_subst-bd"/>
</dbReference>
<comment type="caution">
    <text evidence="3">The sequence shown here is derived from an EMBL/GenBank/DDBJ whole genome shotgun (WGS) entry which is preliminary data.</text>
</comment>
<evidence type="ECO:0000256" key="1">
    <source>
        <dbReference type="ARBA" id="ARBA00009437"/>
    </source>
</evidence>
<accession>A0A2S5DBH8</accession>
<evidence type="ECO:0000259" key="2">
    <source>
        <dbReference type="Pfam" id="PF03466"/>
    </source>
</evidence>
<gene>
    <name evidence="3" type="ORF">C2I19_19005</name>
</gene>
<dbReference type="EMBL" id="PQWB01000123">
    <property type="protein sequence ID" value="POZ60429.1"/>
    <property type="molecule type" value="Genomic_DNA"/>
</dbReference>
<feature type="domain" description="LysR substrate-binding" evidence="2">
    <location>
        <begin position="1"/>
        <end position="67"/>
    </location>
</feature>
<dbReference type="AlphaFoldDB" id="A0A2S5DBH8"/>
<dbReference type="InterPro" id="IPR058163">
    <property type="entry name" value="LysR-type_TF_proteobact-type"/>
</dbReference>
<dbReference type="RefSeq" id="WP_103904197.1">
    <property type="nucleotide sequence ID" value="NZ_PQWB01000123.1"/>
</dbReference>
<organism evidence="3 4">
    <name type="scientific">Chromobacterium alticapitis</name>
    <dbReference type="NCBI Taxonomy" id="2073169"/>
    <lineage>
        <taxon>Bacteria</taxon>
        <taxon>Pseudomonadati</taxon>
        <taxon>Pseudomonadota</taxon>
        <taxon>Betaproteobacteria</taxon>
        <taxon>Neisseriales</taxon>
        <taxon>Chromobacteriaceae</taxon>
        <taxon>Chromobacterium</taxon>
    </lineage>
</organism>
<dbReference type="OrthoDB" id="9110639at2"/>
<dbReference type="Gene3D" id="3.40.190.290">
    <property type="match status" value="1"/>
</dbReference>
<proteinExistence type="inferred from homology"/>
<dbReference type="Pfam" id="PF03466">
    <property type="entry name" value="LysR_substrate"/>
    <property type="match status" value="1"/>
</dbReference>
<evidence type="ECO:0000313" key="3">
    <source>
        <dbReference type="EMBL" id="POZ60429.1"/>
    </source>
</evidence>
<name>A0A2S5DBH8_9NEIS</name>
<sequence>MLAATLAGCGLAQLPTWLVNEHLQSGKLVTVLNELSGGEMPIHAIWAKSHYIRPKLRIIVDELLQAAQSPNSGFRYRN</sequence>
<dbReference type="PANTHER" id="PTHR30537:SF5">
    <property type="entry name" value="HTH-TYPE TRANSCRIPTIONAL ACTIVATOR TTDR-RELATED"/>
    <property type="match status" value="1"/>
</dbReference>
<keyword evidence="4" id="KW-1185">Reference proteome</keyword>
<evidence type="ECO:0000313" key="4">
    <source>
        <dbReference type="Proteomes" id="UP000237082"/>
    </source>
</evidence>